<keyword evidence="4 7" id="KW-0812">Transmembrane</keyword>
<dbReference type="Proteomes" id="UP000553981">
    <property type="component" value="Unassembled WGS sequence"/>
</dbReference>
<dbReference type="InterPro" id="IPR032816">
    <property type="entry name" value="VTT_dom"/>
</dbReference>
<gene>
    <name evidence="9" type="ORF">HHJ67_02510</name>
    <name evidence="10" type="ORF">NCTC11820_00400</name>
</gene>
<dbReference type="InterPro" id="IPR032818">
    <property type="entry name" value="DedA-like"/>
</dbReference>
<feature type="transmembrane region" description="Helical" evidence="7">
    <location>
        <begin position="82"/>
        <end position="106"/>
    </location>
</feature>
<evidence type="ECO:0000256" key="1">
    <source>
        <dbReference type="ARBA" id="ARBA00004651"/>
    </source>
</evidence>
<evidence type="ECO:0000256" key="3">
    <source>
        <dbReference type="ARBA" id="ARBA00022475"/>
    </source>
</evidence>
<evidence type="ECO:0000259" key="8">
    <source>
        <dbReference type="Pfam" id="PF09335"/>
    </source>
</evidence>
<keyword evidence="5 7" id="KW-1133">Transmembrane helix</keyword>
<dbReference type="PANTHER" id="PTHR30353:SF15">
    <property type="entry name" value="INNER MEMBRANE PROTEIN YABI"/>
    <property type="match status" value="1"/>
</dbReference>
<dbReference type="Proteomes" id="UP000250245">
    <property type="component" value="Unassembled WGS sequence"/>
</dbReference>
<evidence type="ECO:0000256" key="2">
    <source>
        <dbReference type="ARBA" id="ARBA00010792"/>
    </source>
</evidence>
<feature type="transmembrane region" description="Helical" evidence="7">
    <location>
        <begin position="174"/>
        <end position="195"/>
    </location>
</feature>
<protein>
    <submittedName>
        <fullName evidence="9">DedA family protein</fullName>
    </submittedName>
    <submittedName>
        <fullName evidence="10">SNARE associated Golgi protein</fullName>
    </submittedName>
</protein>
<keyword evidence="6 7" id="KW-0472">Membrane</keyword>
<dbReference type="PANTHER" id="PTHR30353">
    <property type="entry name" value="INNER MEMBRANE PROTEIN DEDA-RELATED"/>
    <property type="match status" value="1"/>
</dbReference>
<evidence type="ECO:0000313" key="11">
    <source>
        <dbReference type="Proteomes" id="UP000250245"/>
    </source>
</evidence>
<feature type="domain" description="VTT" evidence="8">
    <location>
        <begin position="73"/>
        <end position="182"/>
    </location>
</feature>
<feature type="transmembrane region" description="Helical" evidence="7">
    <location>
        <begin position="6"/>
        <end position="28"/>
    </location>
</feature>
<dbReference type="GeneID" id="55564452"/>
<dbReference type="AlphaFoldDB" id="A0A2X2YBI2"/>
<dbReference type="EMBL" id="UASJ01000001">
    <property type="protein sequence ID" value="SQB63618.1"/>
    <property type="molecule type" value="Genomic_DNA"/>
</dbReference>
<evidence type="ECO:0000256" key="5">
    <source>
        <dbReference type="ARBA" id="ARBA00022989"/>
    </source>
</evidence>
<dbReference type="GO" id="GO:0005886">
    <property type="term" value="C:plasma membrane"/>
    <property type="evidence" value="ECO:0007669"/>
    <property type="project" value="UniProtKB-SubCell"/>
</dbReference>
<dbReference type="EMBL" id="JABCUI010000001">
    <property type="protein sequence ID" value="NMW86626.1"/>
    <property type="molecule type" value="Genomic_DNA"/>
</dbReference>
<reference evidence="10 11" key="1">
    <citation type="submission" date="2018-06" db="EMBL/GenBank/DDBJ databases">
        <authorList>
            <consortium name="Pathogen Informatics"/>
            <person name="Doyle S."/>
        </authorList>
    </citation>
    <scope>NUCLEOTIDE SEQUENCE [LARGE SCALE GENOMIC DNA]</scope>
    <source>
        <strain evidence="10 11">NCTC11820</strain>
    </source>
</reference>
<evidence type="ECO:0000256" key="7">
    <source>
        <dbReference type="RuleBase" id="RU367016"/>
    </source>
</evidence>
<feature type="transmembrane region" description="Helical" evidence="7">
    <location>
        <begin position="201"/>
        <end position="218"/>
    </location>
</feature>
<comment type="similarity">
    <text evidence="2 7">Belongs to the DedA family.</text>
</comment>
<keyword evidence="3 7" id="KW-1003">Cell membrane</keyword>
<dbReference type="Pfam" id="PF09335">
    <property type="entry name" value="VTT_dom"/>
    <property type="match status" value="1"/>
</dbReference>
<evidence type="ECO:0000313" key="9">
    <source>
        <dbReference type="EMBL" id="NMW86626.1"/>
    </source>
</evidence>
<feature type="transmembrane region" description="Helical" evidence="7">
    <location>
        <begin position="40"/>
        <end position="62"/>
    </location>
</feature>
<evidence type="ECO:0000313" key="12">
    <source>
        <dbReference type="Proteomes" id="UP000553981"/>
    </source>
</evidence>
<organism evidence="10 11">
    <name type="scientific">Mobiluncus curtisii</name>
    <dbReference type="NCBI Taxonomy" id="2051"/>
    <lineage>
        <taxon>Bacteria</taxon>
        <taxon>Bacillati</taxon>
        <taxon>Actinomycetota</taxon>
        <taxon>Actinomycetes</taxon>
        <taxon>Actinomycetales</taxon>
        <taxon>Actinomycetaceae</taxon>
        <taxon>Mobiluncus</taxon>
    </lineage>
</organism>
<evidence type="ECO:0000313" key="10">
    <source>
        <dbReference type="EMBL" id="SQB63618.1"/>
    </source>
</evidence>
<accession>A0A2X2YBI2</accession>
<sequence>MLTPALPNVTLIPVLLLTAGGNGGWMPISQTITEWIHSFAGSPLALLFLSGLCFTDAFFPPVPAESIVIGLTSWYFAAPGNVVPLPGIFFCAVIGATLGDSFAFFLGTRIHVQRIKSWREGKGERAFARTTKLLHKRGTSFIFAARFVPGGRVAVNMCAGATGFPYSRFLRTDLAAVICWVAYGMCIGFTSGSILGPVNPLLATVVGMTGGVILSLLLDRLVDWLQRRFQWGHLDSTPESGDSTPAE</sequence>
<proteinExistence type="inferred from homology"/>
<dbReference type="OMA" id="GEPNLWI"/>
<dbReference type="RefSeq" id="WP_004008295.1">
    <property type="nucleotide sequence ID" value="NZ_CP068112.1"/>
</dbReference>
<name>A0A2X2YBI2_9ACTO</name>
<evidence type="ECO:0000256" key="6">
    <source>
        <dbReference type="ARBA" id="ARBA00023136"/>
    </source>
</evidence>
<evidence type="ECO:0000256" key="4">
    <source>
        <dbReference type="ARBA" id="ARBA00022692"/>
    </source>
</evidence>
<comment type="subcellular location">
    <subcellularLocation>
        <location evidence="1 7">Cell membrane</location>
        <topology evidence="1 7">Multi-pass membrane protein</topology>
    </subcellularLocation>
</comment>
<reference evidence="9 12" key="2">
    <citation type="submission" date="2020-04" db="EMBL/GenBank/DDBJ databases">
        <title>Antimicrobial susceptibility and clonality of vaginal-derived multi-drug resistant Mobiluncus isolates in China.</title>
        <authorList>
            <person name="Zhang X."/>
        </authorList>
    </citation>
    <scope>NUCLEOTIDE SEQUENCE [LARGE SCALE GENOMIC DNA]</scope>
    <source>
        <strain evidence="9 12">19</strain>
    </source>
</reference>